<feature type="domain" description="HTH marR-type" evidence="2">
    <location>
        <begin position="33"/>
        <end position="162"/>
    </location>
</feature>
<name>A0AB39TR70_9ACTN</name>
<dbReference type="Gene3D" id="1.10.10.10">
    <property type="entry name" value="Winged helix-like DNA-binding domain superfamily/Winged helix DNA-binding domain"/>
    <property type="match status" value="1"/>
</dbReference>
<feature type="region of interest" description="Disordered" evidence="1">
    <location>
        <begin position="1"/>
        <end position="28"/>
    </location>
</feature>
<feature type="compositionally biased region" description="Basic and acidic residues" evidence="1">
    <location>
        <begin position="11"/>
        <end position="28"/>
    </location>
</feature>
<dbReference type="GO" id="GO:0006950">
    <property type="term" value="P:response to stress"/>
    <property type="evidence" value="ECO:0007669"/>
    <property type="project" value="TreeGrafter"/>
</dbReference>
<dbReference type="PANTHER" id="PTHR33164">
    <property type="entry name" value="TRANSCRIPTIONAL REGULATOR, MARR FAMILY"/>
    <property type="match status" value="1"/>
</dbReference>
<dbReference type="PRINTS" id="PR00598">
    <property type="entry name" value="HTHMARR"/>
</dbReference>
<dbReference type="InterPro" id="IPR036390">
    <property type="entry name" value="WH_DNA-bd_sf"/>
</dbReference>
<evidence type="ECO:0000256" key="1">
    <source>
        <dbReference type="SAM" id="MobiDB-lite"/>
    </source>
</evidence>
<dbReference type="AlphaFoldDB" id="A0AB39TR70"/>
<organism evidence="3">
    <name type="scientific">Streptomyces sp. Y1</name>
    <dbReference type="NCBI Taxonomy" id="3238634"/>
    <lineage>
        <taxon>Bacteria</taxon>
        <taxon>Bacillati</taxon>
        <taxon>Actinomycetota</taxon>
        <taxon>Actinomycetes</taxon>
        <taxon>Kitasatosporales</taxon>
        <taxon>Streptomycetaceae</taxon>
        <taxon>Streptomyces</taxon>
    </lineage>
</organism>
<dbReference type="Pfam" id="PF01047">
    <property type="entry name" value="MarR"/>
    <property type="match status" value="1"/>
</dbReference>
<proteinExistence type="predicted"/>
<accession>A0AB39TR70</accession>
<dbReference type="PANTHER" id="PTHR33164:SF95">
    <property type="entry name" value="TRANSCRIPTIONAL REGULATOR"/>
    <property type="match status" value="1"/>
</dbReference>
<dbReference type="InterPro" id="IPR036388">
    <property type="entry name" value="WH-like_DNA-bd_sf"/>
</dbReference>
<reference evidence="3" key="1">
    <citation type="submission" date="2024-07" db="EMBL/GenBank/DDBJ databases">
        <authorList>
            <person name="Yu S.T."/>
        </authorList>
    </citation>
    <scope>NUCLEOTIDE SEQUENCE</scope>
    <source>
        <strain evidence="3">Y1</strain>
    </source>
</reference>
<dbReference type="PROSITE" id="PS50995">
    <property type="entry name" value="HTH_MARR_2"/>
    <property type="match status" value="1"/>
</dbReference>
<gene>
    <name evidence="3" type="ORF">AB2U05_26160</name>
</gene>
<evidence type="ECO:0000313" key="3">
    <source>
        <dbReference type="EMBL" id="XDQ81707.1"/>
    </source>
</evidence>
<dbReference type="EMBL" id="CP163445">
    <property type="protein sequence ID" value="XDQ81707.1"/>
    <property type="molecule type" value="Genomic_DNA"/>
</dbReference>
<dbReference type="SUPFAM" id="SSF46785">
    <property type="entry name" value="Winged helix' DNA-binding domain"/>
    <property type="match status" value="1"/>
</dbReference>
<dbReference type="SMART" id="SM00347">
    <property type="entry name" value="HTH_MARR"/>
    <property type="match status" value="1"/>
</dbReference>
<sequence length="171" mass="18896">MSENIENGAGTEDRPGQADRPDRPARPAFERGTGFLLARLGSLTTRSWTAFLGEHRLTQSQYAALVALQQHGPAGQRRLAELVAVDARNLVPVLDQLAARHLVERRPHETDRRRRVVTLTEEGRALVAAVAAAAGAEQDRFLSALDAPDREHLNRLLRRLYEAHVDQGESA</sequence>
<protein>
    <submittedName>
        <fullName evidence="3">MarR family winged helix-turn-helix transcriptional regulator</fullName>
    </submittedName>
</protein>
<dbReference type="InterPro" id="IPR039422">
    <property type="entry name" value="MarR/SlyA-like"/>
</dbReference>
<evidence type="ECO:0000259" key="2">
    <source>
        <dbReference type="PROSITE" id="PS50995"/>
    </source>
</evidence>
<dbReference type="RefSeq" id="WP_369184421.1">
    <property type="nucleotide sequence ID" value="NZ_CP163445.1"/>
</dbReference>
<dbReference type="GO" id="GO:0003700">
    <property type="term" value="F:DNA-binding transcription factor activity"/>
    <property type="evidence" value="ECO:0007669"/>
    <property type="project" value="InterPro"/>
</dbReference>
<dbReference type="InterPro" id="IPR000835">
    <property type="entry name" value="HTH_MarR-typ"/>
</dbReference>